<protein>
    <recommendedName>
        <fullName evidence="1">RNA-directed DNA polymerase</fullName>
        <ecNumber evidence="1">2.7.7.49</ecNumber>
    </recommendedName>
</protein>
<evidence type="ECO:0000256" key="7">
    <source>
        <dbReference type="ARBA" id="ARBA00023118"/>
    </source>
</evidence>
<evidence type="ECO:0000256" key="5">
    <source>
        <dbReference type="ARBA" id="ARBA00022842"/>
    </source>
</evidence>
<comment type="similarity">
    <text evidence="8">Belongs to the bacterial reverse transcriptase family.</text>
</comment>
<feature type="domain" description="Reverse transcriptase" evidence="10">
    <location>
        <begin position="219"/>
        <end position="443"/>
    </location>
</feature>
<dbReference type="InterPro" id="IPR000123">
    <property type="entry name" value="Reverse_transcriptase_msDNA"/>
</dbReference>
<dbReference type="PANTHER" id="PTHR34047">
    <property type="entry name" value="NUCLEAR INTRON MATURASE 1, MITOCHONDRIAL-RELATED"/>
    <property type="match status" value="1"/>
</dbReference>
<dbReference type="PROSITE" id="PS50878">
    <property type="entry name" value="RT_POL"/>
    <property type="match status" value="1"/>
</dbReference>
<keyword evidence="5" id="KW-0460">Magnesium</keyword>
<dbReference type="InterPro" id="IPR043502">
    <property type="entry name" value="DNA/RNA_pol_sf"/>
</dbReference>
<dbReference type="CDD" id="cd03487">
    <property type="entry name" value="RT_Bac_retron_II"/>
    <property type="match status" value="1"/>
</dbReference>
<keyword evidence="2" id="KW-0808">Transferase</keyword>
<evidence type="ECO:0000256" key="1">
    <source>
        <dbReference type="ARBA" id="ARBA00012493"/>
    </source>
</evidence>
<evidence type="ECO:0000256" key="8">
    <source>
        <dbReference type="ARBA" id="ARBA00034120"/>
    </source>
</evidence>
<dbReference type="InterPro" id="IPR000477">
    <property type="entry name" value="RT_dom"/>
</dbReference>
<accession>A0ABY9WQF7</accession>
<keyword evidence="6 11" id="KW-0695">RNA-directed DNA polymerase</keyword>
<gene>
    <name evidence="11" type="ORF">F0U60_19380</name>
</gene>
<evidence type="ECO:0000256" key="3">
    <source>
        <dbReference type="ARBA" id="ARBA00022695"/>
    </source>
</evidence>
<evidence type="ECO:0000313" key="11">
    <source>
        <dbReference type="EMBL" id="WNG46034.1"/>
    </source>
</evidence>
<evidence type="ECO:0000256" key="9">
    <source>
        <dbReference type="ARBA" id="ARBA00048173"/>
    </source>
</evidence>
<dbReference type="PANTHER" id="PTHR34047:SF7">
    <property type="entry name" value="RNA-DIRECTED DNA POLYMERASE"/>
    <property type="match status" value="1"/>
</dbReference>
<proteinExistence type="inferred from homology"/>
<keyword evidence="7" id="KW-0051">Antiviral defense</keyword>
<evidence type="ECO:0000256" key="2">
    <source>
        <dbReference type="ARBA" id="ARBA00022679"/>
    </source>
</evidence>
<dbReference type="Pfam" id="PF00078">
    <property type="entry name" value="RVT_1"/>
    <property type="match status" value="1"/>
</dbReference>
<keyword evidence="3" id="KW-0548">Nucleotidyltransferase</keyword>
<keyword evidence="12" id="KW-1185">Reference proteome</keyword>
<dbReference type="EMBL" id="CP043494">
    <property type="protein sequence ID" value="WNG46034.1"/>
    <property type="molecule type" value="Genomic_DNA"/>
</dbReference>
<dbReference type="Proteomes" id="UP001611383">
    <property type="component" value="Chromosome"/>
</dbReference>
<reference evidence="11 12" key="1">
    <citation type="submission" date="2019-08" db="EMBL/GenBank/DDBJ databases">
        <title>Archangium and Cystobacter genomes.</title>
        <authorList>
            <person name="Chen I.-C.K."/>
            <person name="Wielgoss S."/>
        </authorList>
    </citation>
    <scope>NUCLEOTIDE SEQUENCE [LARGE SCALE GENOMIC DNA]</scope>
    <source>
        <strain evidence="11 12">Cbm 6</strain>
    </source>
</reference>
<evidence type="ECO:0000313" key="12">
    <source>
        <dbReference type="Proteomes" id="UP001611383"/>
    </source>
</evidence>
<dbReference type="EC" id="2.7.7.49" evidence="1"/>
<dbReference type="InterPro" id="IPR051083">
    <property type="entry name" value="GrpII_Intron_Splice-Mob/Def"/>
</dbReference>
<evidence type="ECO:0000259" key="10">
    <source>
        <dbReference type="PROSITE" id="PS50878"/>
    </source>
</evidence>
<sequence length="511" mass="57096">MQYEVRLAGFPDLVCLCRAGGGGSRRTGFIFGPRMPSMNLASLLLELKALLADPEANFDRITELLERHQGLAEYEVARFYVSRVWQAPAERRLRSVDARERLKGVRQLPLLFSSTTAARFLRQRVKDPDSRVAQAARAAVRRLGLSDVAPPDLRGDPRRPSRGVGGWNPTGWNFGLFGTELLGHRARRVTRPPPTSGELPVLRTRAEVAELVGVAEPELDALMRPGSESGSGYVEFEVPKRSGGVRRIAAPRQKLKEVQRVLLDKVLARMTPHPAAHGFIEGRSTVSNAEPHVGATAVVRVDIEDFFPTVHYRRVKGLFLAHGYGEEVSGVLAGLTTHRAKLPDGTVVWPGVLPQGAPTSPAIANLICRRMDARLTALARKFGATYTRYADDLSFSFREPPERLGRFFWWLNAILQQEGFAENSGKRRVMRQGTRQRVTGLTVNQKVSVPREERRRFKAILANCRKHGVASQARGRPDFERWLEGYAAYVRMVHPELGARWQGEVKELLSR</sequence>
<keyword evidence="4" id="KW-0479">Metal-binding</keyword>
<comment type="catalytic activity">
    <reaction evidence="9">
        <text>DNA(n) + a 2'-deoxyribonucleoside 5'-triphosphate = DNA(n+1) + diphosphate</text>
        <dbReference type="Rhea" id="RHEA:22508"/>
        <dbReference type="Rhea" id="RHEA-COMP:17339"/>
        <dbReference type="Rhea" id="RHEA-COMP:17340"/>
        <dbReference type="ChEBI" id="CHEBI:33019"/>
        <dbReference type="ChEBI" id="CHEBI:61560"/>
        <dbReference type="ChEBI" id="CHEBI:173112"/>
        <dbReference type="EC" id="2.7.7.49"/>
    </reaction>
</comment>
<name>A0ABY9WQF7_9BACT</name>
<evidence type="ECO:0000256" key="6">
    <source>
        <dbReference type="ARBA" id="ARBA00022918"/>
    </source>
</evidence>
<evidence type="ECO:0000256" key="4">
    <source>
        <dbReference type="ARBA" id="ARBA00022723"/>
    </source>
</evidence>
<dbReference type="SUPFAM" id="SSF56672">
    <property type="entry name" value="DNA/RNA polymerases"/>
    <property type="match status" value="1"/>
</dbReference>
<dbReference type="GO" id="GO:0003964">
    <property type="term" value="F:RNA-directed DNA polymerase activity"/>
    <property type="evidence" value="ECO:0007669"/>
    <property type="project" value="UniProtKB-KW"/>
</dbReference>
<organism evidence="11 12">
    <name type="scientific">Archangium minus</name>
    <dbReference type="NCBI Taxonomy" id="83450"/>
    <lineage>
        <taxon>Bacteria</taxon>
        <taxon>Pseudomonadati</taxon>
        <taxon>Myxococcota</taxon>
        <taxon>Myxococcia</taxon>
        <taxon>Myxococcales</taxon>
        <taxon>Cystobacterineae</taxon>
        <taxon>Archangiaceae</taxon>
        <taxon>Archangium</taxon>
    </lineage>
</organism>
<dbReference type="PRINTS" id="PR00866">
    <property type="entry name" value="RNADNAPOLMS"/>
</dbReference>